<comment type="caution">
    <text evidence="2">The sequence shown here is derived from an EMBL/GenBank/DDBJ whole genome shotgun (WGS) entry which is preliminary data.</text>
</comment>
<feature type="region of interest" description="Disordered" evidence="1">
    <location>
        <begin position="48"/>
        <end position="82"/>
    </location>
</feature>
<reference evidence="2 3" key="1">
    <citation type="submission" date="2021-03" db="EMBL/GenBank/DDBJ databases">
        <title>Genomic Encyclopedia of Type Strains, Phase IV (KMG-IV): sequencing the most valuable type-strain genomes for metagenomic binning, comparative biology and taxonomic classification.</title>
        <authorList>
            <person name="Goeker M."/>
        </authorList>
    </citation>
    <scope>NUCLEOTIDE SEQUENCE [LARGE SCALE GENOMIC DNA]</scope>
    <source>
        <strain evidence="2 3">DSM 26806</strain>
    </source>
</reference>
<sequence>MEMNLKTLGTVLVSAVMGAGLMLLAVGGSEPKGLEGWVPINAQVASAMNQEKAEKKPVEQTNQMSHQQTNQANQQTNQPTDGGRYCPFWFCSGCKV</sequence>
<gene>
    <name evidence="2" type="ORF">J2Z69_000146</name>
</gene>
<dbReference type="RefSeq" id="WP_209858292.1">
    <property type="nucleotide sequence ID" value="NZ_JAGGLD010000001.1"/>
</dbReference>
<evidence type="ECO:0000313" key="2">
    <source>
        <dbReference type="EMBL" id="MBP1999127.1"/>
    </source>
</evidence>
<keyword evidence="3" id="KW-1185">Reference proteome</keyword>
<accession>A0ABS4JBP0</accession>
<protein>
    <submittedName>
        <fullName evidence="2">Uncharacterized protein</fullName>
    </submittedName>
</protein>
<feature type="compositionally biased region" description="Low complexity" evidence="1">
    <location>
        <begin position="67"/>
        <end position="80"/>
    </location>
</feature>
<evidence type="ECO:0000313" key="3">
    <source>
        <dbReference type="Proteomes" id="UP001519288"/>
    </source>
</evidence>
<evidence type="ECO:0000256" key="1">
    <source>
        <dbReference type="SAM" id="MobiDB-lite"/>
    </source>
</evidence>
<dbReference type="EMBL" id="JAGGLD010000001">
    <property type="protein sequence ID" value="MBP1999127.1"/>
    <property type="molecule type" value="Genomic_DNA"/>
</dbReference>
<name>A0ABS4JBP0_9BACL</name>
<proteinExistence type="predicted"/>
<organism evidence="2 3">
    <name type="scientific">Paenibacillus shirakamiensis</name>
    <dbReference type="NCBI Taxonomy" id="1265935"/>
    <lineage>
        <taxon>Bacteria</taxon>
        <taxon>Bacillati</taxon>
        <taxon>Bacillota</taxon>
        <taxon>Bacilli</taxon>
        <taxon>Bacillales</taxon>
        <taxon>Paenibacillaceae</taxon>
        <taxon>Paenibacillus</taxon>
    </lineage>
</organism>
<dbReference type="Proteomes" id="UP001519288">
    <property type="component" value="Unassembled WGS sequence"/>
</dbReference>